<accession>A0A5Q4VGQ6</accession>
<evidence type="ECO:0000256" key="2">
    <source>
        <dbReference type="ARBA" id="ARBA00019066"/>
    </source>
</evidence>
<organism evidence="4 5">
    <name type="scientific">Desulfobotulus mexicanus</name>
    <dbReference type="NCBI Taxonomy" id="2586642"/>
    <lineage>
        <taxon>Bacteria</taxon>
        <taxon>Pseudomonadati</taxon>
        <taxon>Thermodesulfobacteriota</taxon>
        <taxon>Desulfobacteria</taxon>
        <taxon>Desulfobacterales</taxon>
        <taxon>Desulfobacteraceae</taxon>
        <taxon>Desulfobotulus</taxon>
    </lineage>
</organism>
<gene>
    <name evidence="4" type="ORF">FIM25_03660</name>
</gene>
<sequence>MGCFIYSRKSTGGLMTKNQDSSSFTNSIQSIAEATGQFWRSFSETWNEAGQNIPGQSENFQKNWTQSLTENWGGFFKNLENWGGSMNKDKEKSFDPSDMAAQLEAVNRFMQVFQKQTDFMQQRFMENAGKLGEVFETMEGKGSSNEFLHAWQEIYEKEIRKIFHIPQVGLGREYQERIMTALDRFSLFHGNAIELMHFLYIPMEQSFLQMQKDIEKMVAEGRIPEDNEDYYKLWLQKLEAHYMELFRSPEYTTALGKTLGAMGEFKSARDAMIEDSLQSVPVPTRSEMDELYKELYALKRRIRDLEKNAEK</sequence>
<proteinExistence type="predicted"/>
<evidence type="ECO:0000256" key="3">
    <source>
        <dbReference type="ARBA" id="ARBA00022752"/>
    </source>
</evidence>
<comment type="caution">
    <text evidence="4">The sequence shown here is derived from an EMBL/GenBank/DDBJ whole genome shotgun (WGS) entry which is preliminary data.</text>
</comment>
<dbReference type="AlphaFoldDB" id="A0A5Q4VGQ6"/>
<dbReference type="Proteomes" id="UP000321899">
    <property type="component" value="Unassembled WGS sequence"/>
</dbReference>
<dbReference type="GO" id="GO:0042619">
    <property type="term" value="P:poly-hydroxybutyrate biosynthetic process"/>
    <property type="evidence" value="ECO:0007669"/>
    <property type="project" value="UniProtKB-KW"/>
</dbReference>
<keyword evidence="5" id="KW-1185">Reference proteome</keyword>
<dbReference type="EMBL" id="VDMB01000003">
    <property type="protein sequence ID" value="TYT75547.1"/>
    <property type="molecule type" value="Genomic_DNA"/>
</dbReference>
<name>A0A5Q4VGQ6_9BACT</name>
<keyword evidence="3" id="KW-0583">PHB biosynthesis</keyword>
<reference evidence="4 5" key="1">
    <citation type="submission" date="2019-06" db="EMBL/GenBank/DDBJ databases">
        <title>Desulfobotulus mexicanus sp. nov., a novel sulfate-reducing bacterium isolated from the sediment of an alkaline crater lake in Mexico.</title>
        <authorList>
            <person name="Hirschler-Rea A."/>
        </authorList>
    </citation>
    <scope>NUCLEOTIDE SEQUENCE [LARGE SCALE GENOMIC DNA]</scope>
    <source>
        <strain evidence="4 5">PAR22N</strain>
    </source>
</reference>
<dbReference type="OrthoDB" id="9780807at2"/>
<evidence type="ECO:0000313" key="5">
    <source>
        <dbReference type="Proteomes" id="UP000321899"/>
    </source>
</evidence>
<comment type="pathway">
    <text evidence="1">Biopolymer metabolism; poly-(R)-3-hydroxybutanoate biosynthesis.</text>
</comment>
<dbReference type="Pfam" id="PF09712">
    <property type="entry name" value="PHA_synth_III_E"/>
    <property type="match status" value="1"/>
</dbReference>
<evidence type="ECO:0000313" key="4">
    <source>
        <dbReference type="EMBL" id="TYT75547.1"/>
    </source>
</evidence>
<dbReference type="InterPro" id="IPR010123">
    <property type="entry name" value="PHA_synth_III_E"/>
</dbReference>
<dbReference type="UniPathway" id="UPA00917"/>
<protein>
    <recommendedName>
        <fullName evidence="2">Poly(3-hydroxyalkanoate) polymerase subunit PhaE</fullName>
    </recommendedName>
</protein>
<evidence type="ECO:0000256" key="1">
    <source>
        <dbReference type="ARBA" id="ARBA00004683"/>
    </source>
</evidence>